<evidence type="ECO:0000313" key="5">
    <source>
        <dbReference type="Proteomes" id="UP000682134"/>
    </source>
</evidence>
<reference evidence="4" key="1">
    <citation type="submission" date="2021-04" db="EMBL/GenBank/DDBJ databases">
        <title>Genome seq and assembly of Bacillus sp.</title>
        <authorList>
            <person name="Chhetri G."/>
        </authorList>
    </citation>
    <scope>NUCLEOTIDE SEQUENCE</scope>
    <source>
        <strain evidence="4">RG28</strain>
    </source>
</reference>
<feature type="domain" description="Peptidase M20 dimerisation" evidence="3">
    <location>
        <begin position="186"/>
        <end position="282"/>
    </location>
</feature>
<accession>A0A940NKN8</accession>
<dbReference type="AlphaFoldDB" id="A0A940NKN8"/>
<keyword evidence="5" id="KW-1185">Reference proteome</keyword>
<evidence type="ECO:0000259" key="3">
    <source>
        <dbReference type="Pfam" id="PF07687"/>
    </source>
</evidence>
<gene>
    <name evidence="4" type="ORF">J5Y03_01955</name>
</gene>
<sequence length="393" mass="43668">MENVKVSSELFEELINIRRHLHQYPELSFAEYETSNYIRSILEAWDISYQQVGETGLIVDIVGEKGNGAHIGIRADIDALPIHENTGLPFCSKNEGVMHACGHDGHTTILLGTVYMLNRFKEQFAGRVRCIFQPGEEADGAAEQMIKQGVLDNPKVNEMLALHLWPHIPFGTIGVKDGAITASCDQFKIKIKGKSGHSARPHQAIDAIAISTHVIQALSHLVVKENNPIDPIIIHIGKISGGVASNVVADEVVMEGTLRSLVKDNRIRVKERMIQLVQNLVESYGGKADVMYADGHPAVINDEKVTKVVEETVKELYGDEALVRLKEPSMGGDDFGAFAERVPSTYFRLGIKKENELCYDLHHPQFQFDERIIAIGIEVFTLSVLKRLEEEGK</sequence>
<dbReference type="InterPro" id="IPR036264">
    <property type="entry name" value="Bact_exopeptidase_dim_dom"/>
</dbReference>
<dbReference type="FunFam" id="3.30.70.360:FF:000001">
    <property type="entry name" value="N-acetyldiaminopimelate deacetylase"/>
    <property type="match status" value="1"/>
</dbReference>
<feature type="binding site" evidence="2">
    <location>
        <position position="163"/>
    </location>
    <ligand>
        <name>Mn(2+)</name>
        <dbReference type="ChEBI" id="CHEBI:29035"/>
        <label>2</label>
    </ligand>
</feature>
<dbReference type="InterPro" id="IPR017439">
    <property type="entry name" value="Amidohydrolase"/>
</dbReference>
<dbReference type="GO" id="GO:0050118">
    <property type="term" value="F:N-acetyldiaminopimelate deacetylase activity"/>
    <property type="evidence" value="ECO:0007669"/>
    <property type="project" value="UniProtKB-ARBA"/>
</dbReference>
<dbReference type="Pfam" id="PF01546">
    <property type="entry name" value="Peptidase_M20"/>
    <property type="match status" value="1"/>
</dbReference>
<dbReference type="PANTHER" id="PTHR11014">
    <property type="entry name" value="PEPTIDASE M20 FAMILY MEMBER"/>
    <property type="match status" value="1"/>
</dbReference>
<feature type="binding site" evidence="2">
    <location>
        <position position="362"/>
    </location>
    <ligand>
        <name>Mn(2+)</name>
        <dbReference type="ChEBI" id="CHEBI:29035"/>
        <label>2</label>
    </ligand>
</feature>
<evidence type="ECO:0000313" key="4">
    <source>
        <dbReference type="EMBL" id="MBP0723944.1"/>
    </source>
</evidence>
<dbReference type="CDD" id="cd03886">
    <property type="entry name" value="M20_Acy1"/>
    <property type="match status" value="1"/>
</dbReference>
<keyword evidence="2" id="KW-0479">Metal-binding</keyword>
<dbReference type="RefSeq" id="WP_209401881.1">
    <property type="nucleotide sequence ID" value="NZ_JAGIYQ010000001.1"/>
</dbReference>
<feature type="binding site" evidence="2">
    <location>
        <position position="101"/>
    </location>
    <ligand>
        <name>Mn(2+)</name>
        <dbReference type="ChEBI" id="CHEBI:29035"/>
        <label>2</label>
    </ligand>
</feature>
<comment type="cofactor">
    <cofactor evidence="2">
        <name>Mn(2+)</name>
        <dbReference type="ChEBI" id="CHEBI:29035"/>
    </cofactor>
    <text evidence="2">The Mn(2+) ion enhances activity.</text>
</comment>
<feature type="binding site" evidence="2">
    <location>
        <position position="137"/>
    </location>
    <ligand>
        <name>Mn(2+)</name>
        <dbReference type="ChEBI" id="CHEBI:29035"/>
        <label>2</label>
    </ligand>
</feature>
<dbReference type="InterPro" id="IPR002933">
    <property type="entry name" value="Peptidase_M20"/>
</dbReference>
<evidence type="ECO:0000256" key="2">
    <source>
        <dbReference type="PIRSR" id="PIRSR005962-1"/>
    </source>
</evidence>
<name>A0A940NKN8_9BACI</name>
<dbReference type="NCBIfam" id="TIGR01891">
    <property type="entry name" value="amidohydrolases"/>
    <property type="match status" value="1"/>
</dbReference>
<protein>
    <submittedName>
        <fullName evidence="4">Amidohydrolase</fullName>
    </submittedName>
</protein>
<comment type="caution">
    <text evidence="4">The sequence shown here is derived from an EMBL/GenBank/DDBJ whole genome shotgun (WGS) entry which is preliminary data.</text>
</comment>
<dbReference type="PIRSF" id="PIRSF005962">
    <property type="entry name" value="Pept_M20D_amidohydro"/>
    <property type="match status" value="1"/>
</dbReference>
<dbReference type="GO" id="GO:0046872">
    <property type="term" value="F:metal ion binding"/>
    <property type="evidence" value="ECO:0007669"/>
    <property type="project" value="UniProtKB-KW"/>
</dbReference>
<keyword evidence="1" id="KW-0378">Hydrolase</keyword>
<dbReference type="Gene3D" id="3.40.630.10">
    <property type="entry name" value="Zn peptidases"/>
    <property type="match status" value="1"/>
</dbReference>
<dbReference type="SUPFAM" id="SSF55031">
    <property type="entry name" value="Bacterial exopeptidase dimerisation domain"/>
    <property type="match status" value="1"/>
</dbReference>
<dbReference type="Proteomes" id="UP000682134">
    <property type="component" value="Unassembled WGS sequence"/>
</dbReference>
<feature type="binding site" evidence="2">
    <location>
        <position position="103"/>
    </location>
    <ligand>
        <name>Mn(2+)</name>
        <dbReference type="ChEBI" id="CHEBI:29035"/>
        <label>2</label>
    </ligand>
</feature>
<proteinExistence type="predicted"/>
<dbReference type="GO" id="GO:0019877">
    <property type="term" value="P:diaminopimelate biosynthetic process"/>
    <property type="evidence" value="ECO:0007669"/>
    <property type="project" value="UniProtKB-ARBA"/>
</dbReference>
<dbReference type="PANTHER" id="PTHR11014:SF63">
    <property type="entry name" value="METALLOPEPTIDASE, PUTATIVE (AFU_ORTHOLOGUE AFUA_6G09600)-RELATED"/>
    <property type="match status" value="1"/>
</dbReference>
<dbReference type="InterPro" id="IPR011650">
    <property type="entry name" value="Peptidase_M20_dimer"/>
</dbReference>
<dbReference type="SUPFAM" id="SSF53187">
    <property type="entry name" value="Zn-dependent exopeptidases"/>
    <property type="match status" value="1"/>
</dbReference>
<dbReference type="Gene3D" id="3.30.70.360">
    <property type="match status" value="1"/>
</dbReference>
<keyword evidence="2" id="KW-0464">Manganese</keyword>
<dbReference type="Pfam" id="PF07687">
    <property type="entry name" value="M20_dimer"/>
    <property type="match status" value="1"/>
</dbReference>
<evidence type="ECO:0000256" key="1">
    <source>
        <dbReference type="ARBA" id="ARBA00022801"/>
    </source>
</evidence>
<organism evidence="4 5">
    <name type="scientific">Gottfriedia endophytica</name>
    <dbReference type="NCBI Taxonomy" id="2820819"/>
    <lineage>
        <taxon>Bacteria</taxon>
        <taxon>Bacillati</taxon>
        <taxon>Bacillota</taxon>
        <taxon>Bacilli</taxon>
        <taxon>Bacillales</taxon>
        <taxon>Bacillaceae</taxon>
        <taxon>Gottfriedia</taxon>
    </lineage>
</organism>
<dbReference type="EMBL" id="JAGIYQ010000001">
    <property type="protein sequence ID" value="MBP0723944.1"/>
    <property type="molecule type" value="Genomic_DNA"/>
</dbReference>